<protein>
    <recommendedName>
        <fullName evidence="2">PucR C-terminal helix-turn-helix domain-containing protein</fullName>
    </recommendedName>
</protein>
<feature type="region of interest" description="Disordered" evidence="1">
    <location>
        <begin position="55"/>
        <end position="83"/>
    </location>
</feature>
<dbReference type="RefSeq" id="WP_129230695.1">
    <property type="nucleotide sequence ID" value="NZ_SDPO01000001.1"/>
</dbReference>
<organism evidence="3 4">
    <name type="scientific">Agromyces fucosus</name>
    <dbReference type="NCBI Taxonomy" id="41985"/>
    <lineage>
        <taxon>Bacteria</taxon>
        <taxon>Bacillati</taxon>
        <taxon>Actinomycetota</taxon>
        <taxon>Actinomycetes</taxon>
        <taxon>Micrococcales</taxon>
        <taxon>Microbacteriaceae</taxon>
        <taxon>Agromyces</taxon>
    </lineage>
</organism>
<dbReference type="Proteomes" id="UP000292935">
    <property type="component" value="Unassembled WGS sequence"/>
</dbReference>
<keyword evidence="4" id="KW-1185">Reference proteome</keyword>
<dbReference type="AlphaFoldDB" id="A0A4Q2JV81"/>
<dbReference type="Gene3D" id="1.10.10.2840">
    <property type="entry name" value="PucR C-terminal helix-turn-helix domain"/>
    <property type="match status" value="1"/>
</dbReference>
<evidence type="ECO:0000259" key="2">
    <source>
        <dbReference type="Pfam" id="PF13556"/>
    </source>
</evidence>
<accession>A0A4Q2JV81</accession>
<dbReference type="EMBL" id="SDPO01000001">
    <property type="protein sequence ID" value="RXZ51086.1"/>
    <property type="molecule type" value="Genomic_DNA"/>
</dbReference>
<name>A0A4Q2JV81_9MICO</name>
<proteinExistence type="predicted"/>
<feature type="domain" description="PucR C-terminal helix-turn-helix" evidence="2">
    <location>
        <begin position="270"/>
        <end position="322"/>
    </location>
</feature>
<evidence type="ECO:0000313" key="3">
    <source>
        <dbReference type="EMBL" id="RXZ51086.1"/>
    </source>
</evidence>
<evidence type="ECO:0000256" key="1">
    <source>
        <dbReference type="SAM" id="MobiDB-lite"/>
    </source>
</evidence>
<sequence length="334" mass="34465">MQELVGRLTALDPEASDTLKVVSYFDTLVAGGVGVETLLRGAAVLTGTTAGRAIEGRAPTRIAPDGERAESGTDAEASVWPSRRTSDGSRVWIEREGQAHANDAMVLERLALAVAITSARRANTADAAVEVVVSSSAAPAERAVAAARLRLDTRDHVRAVAFHPDAAALVPGPNAVVATSRGLARVVLVGRTVDVPSGILAGIGIDGPADRLPESWASALVALRLSTVHQPVVDAAELGAVLLVAEAADRRGEPHPDATALAALDPRTREVLDAVADAGSMRAAASVLGMHHSSVQARADAITVQLGYDPRTPTGRTRYFLARALAALARPGLG</sequence>
<reference evidence="3 4" key="1">
    <citation type="submission" date="2019-01" db="EMBL/GenBank/DDBJ databases">
        <authorList>
            <person name="Li J."/>
        </authorList>
    </citation>
    <scope>NUCLEOTIDE SEQUENCE [LARGE SCALE GENOMIC DNA]</scope>
    <source>
        <strain evidence="3 4">CCUG 35506</strain>
    </source>
</reference>
<dbReference type="InterPro" id="IPR042070">
    <property type="entry name" value="PucR_C-HTH_sf"/>
</dbReference>
<dbReference type="Pfam" id="PF13556">
    <property type="entry name" value="HTH_30"/>
    <property type="match status" value="1"/>
</dbReference>
<gene>
    <name evidence="3" type="ORF">ESP57_04700</name>
</gene>
<dbReference type="OrthoDB" id="5051269at2"/>
<comment type="caution">
    <text evidence="3">The sequence shown here is derived from an EMBL/GenBank/DDBJ whole genome shotgun (WGS) entry which is preliminary data.</text>
</comment>
<evidence type="ECO:0000313" key="4">
    <source>
        <dbReference type="Proteomes" id="UP000292935"/>
    </source>
</evidence>
<dbReference type="InterPro" id="IPR025736">
    <property type="entry name" value="PucR_C-HTH_dom"/>
</dbReference>